<dbReference type="SUPFAM" id="SSF46785">
    <property type="entry name" value="Winged helix' DNA-binding domain"/>
    <property type="match status" value="1"/>
</dbReference>
<evidence type="ECO:0000259" key="6">
    <source>
        <dbReference type="PROSITE" id="PS50931"/>
    </source>
</evidence>
<sequence>MELYQLRYFHAVADLGGLRAAAEHLVVSQSAVSRAIAALESEIGVPLFTRRGRVKELNRYGAAFRESTRDVARTIDIGVSAVRELAGVAAGTVSVGFLHSLGATLVPRAIHEHRRMHDGVGFELHQRSGRDVISDLAAGVTDLCISVPGLFDKSLDVSWTPLYTEKLLVVVPRGHRFATRKRLRFAELADEAVVALDGEHTLRHVFDAACARFDIAPRITFEGTDIGTLRGLVGGGLGVALLPSAPAPRDDVVEIPLGDAGVVRVIGVGCIGDRYLPPAAVAFRDTMATMVG</sequence>
<dbReference type="PROSITE" id="PS50931">
    <property type="entry name" value="HTH_LYSR"/>
    <property type="match status" value="1"/>
</dbReference>
<dbReference type="GO" id="GO:0003700">
    <property type="term" value="F:DNA-binding transcription factor activity"/>
    <property type="evidence" value="ECO:0007669"/>
    <property type="project" value="InterPro"/>
</dbReference>
<dbReference type="PANTHER" id="PTHR30346">
    <property type="entry name" value="TRANSCRIPTIONAL DUAL REGULATOR HCAR-RELATED"/>
    <property type="match status" value="1"/>
</dbReference>
<dbReference type="AlphaFoldDB" id="A0AAU4K7M4"/>
<dbReference type="Gene3D" id="1.10.10.10">
    <property type="entry name" value="Winged helix-like DNA-binding domain superfamily/Winged helix DNA-binding domain"/>
    <property type="match status" value="1"/>
</dbReference>
<proteinExistence type="inferred from homology"/>
<keyword evidence="4" id="KW-0010">Activator</keyword>
<dbReference type="InterPro" id="IPR036390">
    <property type="entry name" value="WH_DNA-bd_sf"/>
</dbReference>
<evidence type="ECO:0000256" key="5">
    <source>
        <dbReference type="ARBA" id="ARBA00023163"/>
    </source>
</evidence>
<dbReference type="Proteomes" id="UP001432128">
    <property type="component" value="Chromosome"/>
</dbReference>
<keyword evidence="2" id="KW-0805">Transcription regulation</keyword>
<organism evidence="7 8">
    <name type="scientific">Williamsia herbipolensis</name>
    <dbReference type="NCBI Taxonomy" id="1603258"/>
    <lineage>
        <taxon>Bacteria</taxon>
        <taxon>Bacillati</taxon>
        <taxon>Actinomycetota</taxon>
        <taxon>Actinomycetes</taxon>
        <taxon>Mycobacteriales</taxon>
        <taxon>Nocardiaceae</taxon>
        <taxon>Williamsia</taxon>
    </lineage>
</organism>
<dbReference type="GO" id="GO:0032993">
    <property type="term" value="C:protein-DNA complex"/>
    <property type="evidence" value="ECO:0007669"/>
    <property type="project" value="TreeGrafter"/>
</dbReference>
<evidence type="ECO:0000256" key="3">
    <source>
        <dbReference type="ARBA" id="ARBA00023125"/>
    </source>
</evidence>
<dbReference type="KEGG" id="whr:OG579_10045"/>
<dbReference type="PANTHER" id="PTHR30346:SF28">
    <property type="entry name" value="HTH-TYPE TRANSCRIPTIONAL REGULATOR CYNR"/>
    <property type="match status" value="1"/>
</dbReference>
<accession>A0AAU4K7M4</accession>
<dbReference type="PRINTS" id="PR00039">
    <property type="entry name" value="HTHLYSR"/>
</dbReference>
<feature type="domain" description="HTH lysR-type" evidence="6">
    <location>
        <begin position="1"/>
        <end position="58"/>
    </location>
</feature>
<name>A0AAU4K7M4_9NOCA</name>
<dbReference type="FunFam" id="1.10.10.10:FF:000001">
    <property type="entry name" value="LysR family transcriptional regulator"/>
    <property type="match status" value="1"/>
</dbReference>
<dbReference type="Pfam" id="PF03466">
    <property type="entry name" value="LysR_substrate"/>
    <property type="match status" value="1"/>
</dbReference>
<dbReference type="GO" id="GO:0003677">
    <property type="term" value="F:DNA binding"/>
    <property type="evidence" value="ECO:0007669"/>
    <property type="project" value="UniProtKB-KW"/>
</dbReference>
<keyword evidence="5" id="KW-0804">Transcription</keyword>
<comment type="similarity">
    <text evidence="1">Belongs to the LysR transcriptional regulatory family.</text>
</comment>
<protein>
    <submittedName>
        <fullName evidence="7">LysR family transcriptional regulator</fullName>
    </submittedName>
</protein>
<evidence type="ECO:0000313" key="7">
    <source>
        <dbReference type="EMBL" id="WUM22076.1"/>
    </source>
</evidence>
<dbReference type="Pfam" id="PF00126">
    <property type="entry name" value="HTH_1"/>
    <property type="match status" value="1"/>
</dbReference>
<evidence type="ECO:0000256" key="2">
    <source>
        <dbReference type="ARBA" id="ARBA00023015"/>
    </source>
</evidence>
<dbReference type="Gene3D" id="3.40.190.290">
    <property type="match status" value="1"/>
</dbReference>
<dbReference type="InterPro" id="IPR000847">
    <property type="entry name" value="LysR_HTH_N"/>
</dbReference>
<evidence type="ECO:0000256" key="1">
    <source>
        <dbReference type="ARBA" id="ARBA00009437"/>
    </source>
</evidence>
<dbReference type="InterPro" id="IPR036388">
    <property type="entry name" value="WH-like_DNA-bd_sf"/>
</dbReference>
<dbReference type="RefSeq" id="WP_328859009.1">
    <property type="nucleotide sequence ID" value="NZ_CP108021.1"/>
</dbReference>
<evidence type="ECO:0000256" key="4">
    <source>
        <dbReference type="ARBA" id="ARBA00023159"/>
    </source>
</evidence>
<reference evidence="7 8" key="1">
    <citation type="submission" date="2022-10" db="EMBL/GenBank/DDBJ databases">
        <title>The complete genomes of actinobacterial strains from the NBC collection.</title>
        <authorList>
            <person name="Joergensen T.S."/>
            <person name="Alvarez Arevalo M."/>
            <person name="Sterndorff E.B."/>
            <person name="Faurdal D."/>
            <person name="Vuksanovic O."/>
            <person name="Mourched A.-S."/>
            <person name="Charusanti P."/>
            <person name="Shaw S."/>
            <person name="Blin K."/>
            <person name="Weber T."/>
        </authorList>
    </citation>
    <scope>NUCLEOTIDE SEQUENCE [LARGE SCALE GENOMIC DNA]</scope>
    <source>
        <strain evidence="7 8">NBC_00319</strain>
    </source>
</reference>
<keyword evidence="3" id="KW-0238">DNA-binding</keyword>
<dbReference type="InterPro" id="IPR005119">
    <property type="entry name" value="LysR_subst-bd"/>
</dbReference>
<evidence type="ECO:0000313" key="8">
    <source>
        <dbReference type="Proteomes" id="UP001432128"/>
    </source>
</evidence>
<gene>
    <name evidence="7" type="ORF">OG579_10045</name>
</gene>
<keyword evidence="8" id="KW-1185">Reference proteome</keyword>
<dbReference type="EMBL" id="CP108021">
    <property type="protein sequence ID" value="WUM22076.1"/>
    <property type="molecule type" value="Genomic_DNA"/>
</dbReference>
<dbReference type="SUPFAM" id="SSF53850">
    <property type="entry name" value="Periplasmic binding protein-like II"/>
    <property type="match status" value="1"/>
</dbReference>